<feature type="region of interest" description="Disordered" evidence="1">
    <location>
        <begin position="1"/>
        <end position="26"/>
    </location>
</feature>
<evidence type="ECO:0000313" key="2">
    <source>
        <dbReference type="EMBL" id="CAG5110456.1"/>
    </source>
</evidence>
<dbReference type="EMBL" id="OU015567">
    <property type="protein sequence ID" value="CAG5110456.1"/>
    <property type="molecule type" value="Genomic_DNA"/>
</dbReference>
<sequence length="197" mass="23922">MHPFVPKRNNNFDNKNNDNYDYYNNNKHYDNYDVYNNDDNDDNHYNYYNDKEHLNDRWLKEVKHPNMQKKYNHAYSYMLNAEHNCRLDLLPYPGEPNQGVVKTYDDIFDATKKSSGNDYATRMQILSDGFQRYINEYYYARETTKNIQGCDGKHVKGKVSKGKQYRLKRLLRKIAKPIRKVVRRKRQDEKRKNQQDE</sequence>
<feature type="compositionally biased region" description="Low complexity" evidence="1">
    <location>
        <begin position="9"/>
        <end position="26"/>
    </location>
</feature>
<protein>
    <submittedName>
        <fullName evidence="2">Oidioi.mRNA.OKI2018_I69.chr2.g4857.t1.cds</fullName>
    </submittedName>
</protein>
<proteinExistence type="predicted"/>
<organism evidence="2 3">
    <name type="scientific">Oikopleura dioica</name>
    <name type="common">Tunicate</name>
    <dbReference type="NCBI Taxonomy" id="34765"/>
    <lineage>
        <taxon>Eukaryota</taxon>
        <taxon>Metazoa</taxon>
        <taxon>Chordata</taxon>
        <taxon>Tunicata</taxon>
        <taxon>Appendicularia</taxon>
        <taxon>Copelata</taxon>
        <taxon>Oikopleuridae</taxon>
        <taxon>Oikopleura</taxon>
    </lineage>
</organism>
<reference evidence="2 3" key="1">
    <citation type="submission" date="2021-04" db="EMBL/GenBank/DDBJ databases">
        <authorList>
            <person name="Bliznina A."/>
        </authorList>
    </citation>
    <scope>NUCLEOTIDE SEQUENCE [LARGE SCALE GENOMIC DNA]</scope>
</reference>
<name>A0ABN7SYC5_OIKDI</name>
<dbReference type="Proteomes" id="UP001158576">
    <property type="component" value="Chromosome 2"/>
</dbReference>
<evidence type="ECO:0000256" key="1">
    <source>
        <dbReference type="SAM" id="MobiDB-lite"/>
    </source>
</evidence>
<gene>
    <name evidence="2" type="ORF">OKIOD_LOCUS13622</name>
</gene>
<accession>A0ABN7SYC5</accession>
<evidence type="ECO:0000313" key="3">
    <source>
        <dbReference type="Proteomes" id="UP001158576"/>
    </source>
</evidence>
<keyword evidence="3" id="KW-1185">Reference proteome</keyword>